<gene>
    <name evidence="2" type="ORF">GCM10007964_48610</name>
</gene>
<evidence type="ECO:0000313" key="2">
    <source>
        <dbReference type="EMBL" id="GGL00824.1"/>
    </source>
</evidence>
<dbReference type="Proteomes" id="UP000645217">
    <property type="component" value="Unassembled WGS sequence"/>
</dbReference>
<name>A0A917RCF4_9ACTN</name>
<evidence type="ECO:0000256" key="1">
    <source>
        <dbReference type="SAM" id="MobiDB-lite"/>
    </source>
</evidence>
<sequence>MSNPRTIRAIRIRWRRDAPPLPLGCRWCGHPPYDHRAHTLPHRRHHQWEQPTAAQMRARLDARRRLGGCDHPPAVPVRPIAVRSAGFTRPLADSAARDRSAALTRPRAEPAVAIGSATSARIRTPHPPGVTPSGEYAAAIPPGRRRDPDRIVDRRRAYHLGAGR</sequence>
<dbReference type="EMBL" id="BMNT01000028">
    <property type="protein sequence ID" value="GGL00824.1"/>
    <property type="molecule type" value="Genomic_DNA"/>
</dbReference>
<keyword evidence="3" id="KW-1185">Reference proteome</keyword>
<proteinExistence type="predicted"/>
<comment type="caution">
    <text evidence="2">The sequence shown here is derived from an EMBL/GenBank/DDBJ whole genome shotgun (WGS) entry which is preliminary data.</text>
</comment>
<organism evidence="2 3">
    <name type="scientific">Sphaerisporangium melleum</name>
    <dbReference type="NCBI Taxonomy" id="321316"/>
    <lineage>
        <taxon>Bacteria</taxon>
        <taxon>Bacillati</taxon>
        <taxon>Actinomycetota</taxon>
        <taxon>Actinomycetes</taxon>
        <taxon>Streptosporangiales</taxon>
        <taxon>Streptosporangiaceae</taxon>
        <taxon>Sphaerisporangium</taxon>
    </lineage>
</organism>
<feature type="region of interest" description="Disordered" evidence="1">
    <location>
        <begin position="121"/>
        <end position="164"/>
    </location>
</feature>
<evidence type="ECO:0000313" key="3">
    <source>
        <dbReference type="Proteomes" id="UP000645217"/>
    </source>
</evidence>
<feature type="compositionally biased region" description="Basic and acidic residues" evidence="1">
    <location>
        <begin position="144"/>
        <end position="155"/>
    </location>
</feature>
<reference evidence="2" key="1">
    <citation type="journal article" date="2014" name="Int. J. Syst. Evol. Microbiol.">
        <title>Complete genome sequence of Corynebacterium casei LMG S-19264T (=DSM 44701T), isolated from a smear-ripened cheese.</title>
        <authorList>
            <consortium name="US DOE Joint Genome Institute (JGI-PGF)"/>
            <person name="Walter F."/>
            <person name="Albersmeier A."/>
            <person name="Kalinowski J."/>
            <person name="Ruckert C."/>
        </authorList>
    </citation>
    <scope>NUCLEOTIDE SEQUENCE</scope>
    <source>
        <strain evidence="2">JCM 13064</strain>
    </source>
</reference>
<reference evidence="2" key="2">
    <citation type="submission" date="2020-09" db="EMBL/GenBank/DDBJ databases">
        <authorList>
            <person name="Sun Q."/>
            <person name="Ohkuma M."/>
        </authorList>
    </citation>
    <scope>NUCLEOTIDE SEQUENCE</scope>
    <source>
        <strain evidence="2">JCM 13064</strain>
    </source>
</reference>
<protein>
    <submittedName>
        <fullName evidence="2">Uncharacterized protein</fullName>
    </submittedName>
</protein>
<dbReference type="AlphaFoldDB" id="A0A917RCF4"/>
<accession>A0A917RCF4</accession>